<dbReference type="AlphaFoldDB" id="A0A140KZ82"/>
<dbReference type="SUPFAM" id="SSF88659">
    <property type="entry name" value="Sigma3 and sigma4 domains of RNA polymerase sigma factors"/>
    <property type="match status" value="1"/>
</dbReference>
<dbReference type="Proteomes" id="UP000070456">
    <property type="component" value="Unassembled WGS sequence"/>
</dbReference>
<dbReference type="PANTHER" id="PTHR43133">
    <property type="entry name" value="RNA POLYMERASE ECF-TYPE SIGMA FACTO"/>
    <property type="match status" value="1"/>
</dbReference>
<organism evidence="6 7">
    <name type="scientific">Thermotalea metallivorans</name>
    <dbReference type="NCBI Taxonomy" id="520762"/>
    <lineage>
        <taxon>Bacteria</taxon>
        <taxon>Bacillati</taxon>
        <taxon>Bacillota</taxon>
        <taxon>Clostridia</taxon>
        <taxon>Peptostreptococcales</taxon>
        <taxon>Thermotaleaceae</taxon>
        <taxon>Thermotalea</taxon>
    </lineage>
</organism>
<reference evidence="6 7" key="1">
    <citation type="submission" date="2015-12" db="EMBL/GenBank/DDBJ databases">
        <title>Draft genome sequence of the thermoanaerobe Thermotalea metallivorans, an isolate from the runoff channel of the Great Artesian Basin, Australia.</title>
        <authorList>
            <person name="Patel B.K."/>
        </authorList>
    </citation>
    <scope>NUCLEOTIDE SEQUENCE [LARGE SCALE GENOMIC DNA]</scope>
    <source>
        <strain evidence="6 7">B2-1</strain>
    </source>
</reference>
<evidence type="ECO:0000256" key="1">
    <source>
        <dbReference type="ARBA" id="ARBA00023015"/>
    </source>
</evidence>
<dbReference type="RefSeq" id="WP_068558123.1">
    <property type="nucleotide sequence ID" value="NZ_LOEE01000102.1"/>
</dbReference>
<keyword evidence="7" id="KW-1185">Reference proteome</keyword>
<keyword evidence="2" id="KW-0731">Sigma factor</keyword>
<evidence type="ECO:0000313" key="6">
    <source>
        <dbReference type="EMBL" id="KXG73607.1"/>
    </source>
</evidence>
<dbReference type="InterPro" id="IPR039425">
    <property type="entry name" value="RNA_pol_sigma-70-like"/>
</dbReference>
<dbReference type="OrthoDB" id="2449942at2"/>
<dbReference type="InterPro" id="IPR036388">
    <property type="entry name" value="WH-like_DNA-bd_sf"/>
</dbReference>
<dbReference type="Pfam" id="PF08281">
    <property type="entry name" value="Sigma70_r4_2"/>
    <property type="match status" value="1"/>
</dbReference>
<comment type="caution">
    <text evidence="6">The sequence shown here is derived from an EMBL/GenBank/DDBJ whole genome shotgun (WGS) entry which is preliminary data.</text>
</comment>
<evidence type="ECO:0000313" key="7">
    <source>
        <dbReference type="Proteomes" id="UP000070456"/>
    </source>
</evidence>
<evidence type="ECO:0000259" key="5">
    <source>
        <dbReference type="Pfam" id="PF08281"/>
    </source>
</evidence>
<dbReference type="EMBL" id="LOEE01000102">
    <property type="protein sequence ID" value="KXG73607.1"/>
    <property type="molecule type" value="Genomic_DNA"/>
</dbReference>
<accession>A0A140KZ82</accession>
<dbReference type="InterPro" id="IPR013249">
    <property type="entry name" value="RNA_pol_sigma70_r4_t2"/>
</dbReference>
<evidence type="ECO:0000256" key="3">
    <source>
        <dbReference type="ARBA" id="ARBA00023125"/>
    </source>
</evidence>
<dbReference type="PANTHER" id="PTHR43133:SF58">
    <property type="entry name" value="ECF RNA POLYMERASE SIGMA FACTOR SIGD"/>
    <property type="match status" value="1"/>
</dbReference>
<name>A0A140KZ82_9FIRM</name>
<dbReference type="InterPro" id="IPR013324">
    <property type="entry name" value="RNA_pol_sigma_r3/r4-like"/>
</dbReference>
<dbReference type="GO" id="GO:0003677">
    <property type="term" value="F:DNA binding"/>
    <property type="evidence" value="ECO:0007669"/>
    <property type="project" value="UniProtKB-KW"/>
</dbReference>
<sequence length="177" mass="20557">MELYFLLQKAQSGNEESTINLFFKFHPAIKKLSRNLHYEEAETDLTIAFLEFIRNIDLNLFSNHSDGQVVNFICKFLKNKSVDLFRKHVLGFKPSVEVNDSLLYDHSIPSLDSEIFVYTLLSTLPQLQREVIIKKFIHSFTDREIAKLLGISRQAVNRAKNRGLKNLRKALEKDKIS</sequence>
<feature type="domain" description="RNA polymerase sigma factor 70 region 4 type 2" evidence="5">
    <location>
        <begin position="118"/>
        <end position="167"/>
    </location>
</feature>
<gene>
    <name evidence="6" type="primary">uviA</name>
    <name evidence="6" type="ORF">AN619_30650</name>
</gene>
<dbReference type="STRING" id="520762.AN619_30650"/>
<dbReference type="GO" id="GO:0006352">
    <property type="term" value="P:DNA-templated transcription initiation"/>
    <property type="evidence" value="ECO:0007669"/>
    <property type="project" value="InterPro"/>
</dbReference>
<keyword evidence="1" id="KW-0805">Transcription regulation</keyword>
<keyword evidence="3" id="KW-0238">DNA-binding</keyword>
<protein>
    <submittedName>
        <fullName evidence="6">Bacteriocin UviA</fullName>
    </submittedName>
</protein>
<dbReference type="GO" id="GO:0016987">
    <property type="term" value="F:sigma factor activity"/>
    <property type="evidence" value="ECO:0007669"/>
    <property type="project" value="UniProtKB-KW"/>
</dbReference>
<dbReference type="CDD" id="cd06171">
    <property type="entry name" value="Sigma70_r4"/>
    <property type="match status" value="1"/>
</dbReference>
<proteinExistence type="predicted"/>
<keyword evidence="4" id="KW-0804">Transcription</keyword>
<evidence type="ECO:0000256" key="4">
    <source>
        <dbReference type="ARBA" id="ARBA00023163"/>
    </source>
</evidence>
<evidence type="ECO:0000256" key="2">
    <source>
        <dbReference type="ARBA" id="ARBA00023082"/>
    </source>
</evidence>
<dbReference type="Gene3D" id="1.10.10.10">
    <property type="entry name" value="Winged helix-like DNA-binding domain superfamily/Winged helix DNA-binding domain"/>
    <property type="match status" value="1"/>
</dbReference>